<evidence type="ECO:0000256" key="3">
    <source>
        <dbReference type="ARBA" id="ARBA00022679"/>
    </source>
</evidence>
<accession>I3TCJ5</accession>
<protein>
    <recommendedName>
        <fullName evidence="7">tRNA (guanine(26)-N(2))-dimethyltransferase</fullName>
        <ecNumber evidence="7">2.1.1.216</ecNumber>
    </recommendedName>
</protein>
<keyword evidence="6" id="KW-0694">RNA-binding</keyword>
<dbReference type="EMBL" id="CP003531">
    <property type="protein sequence ID" value="AFK50483.1"/>
    <property type="molecule type" value="Genomic_DNA"/>
</dbReference>
<evidence type="ECO:0000256" key="7">
    <source>
        <dbReference type="ARBA" id="ARBA00039099"/>
    </source>
</evidence>
<keyword evidence="3 8" id="KW-0808">Transferase</keyword>
<dbReference type="FunFam" id="3.30.56.70:FF:000001">
    <property type="entry name" value="tRNA (guanine(26)-N(2))-dimethyltransferase"/>
    <property type="match status" value="1"/>
</dbReference>
<dbReference type="InParanoid" id="I3TCJ5"/>
<dbReference type="Proteomes" id="UP000005270">
    <property type="component" value="Chromosome"/>
</dbReference>
<keyword evidence="9" id="KW-1185">Reference proteome</keyword>
<dbReference type="eggNOG" id="arCOG01219">
    <property type="taxonomic scope" value="Archaea"/>
</dbReference>
<keyword evidence="5" id="KW-0819">tRNA processing</keyword>
<dbReference type="GO" id="GO:0002940">
    <property type="term" value="P:tRNA N2-guanine methylation"/>
    <property type="evidence" value="ECO:0007669"/>
    <property type="project" value="TreeGrafter"/>
</dbReference>
<dbReference type="CDD" id="cd02440">
    <property type="entry name" value="AdoMet_MTases"/>
    <property type="match status" value="1"/>
</dbReference>
<dbReference type="FunCoup" id="I3TCJ5">
    <property type="interactions" value="195"/>
</dbReference>
<dbReference type="InterPro" id="IPR042296">
    <property type="entry name" value="tRNA_met_Trm1_C"/>
</dbReference>
<dbReference type="SUPFAM" id="SSF53335">
    <property type="entry name" value="S-adenosyl-L-methionine-dependent methyltransferases"/>
    <property type="match status" value="1"/>
</dbReference>
<reference evidence="8 9" key="1">
    <citation type="journal article" date="2012" name="J. Bacteriol.">
        <title>Complete genome sequence of the hyperthermophilic cellulolytic Crenarchaeon 'Thermogladius cellulolyticus' 1633.</title>
        <authorList>
            <person name="Mardanov A.V."/>
            <person name="Kochetkova T.V."/>
            <person name="Beletsky A.V."/>
            <person name="Bonch-Osmolovskaya E.A."/>
            <person name="Ravin N.V."/>
            <person name="Skryabin K.G."/>
        </authorList>
    </citation>
    <scope>NUCLEOTIDE SEQUENCE [LARGE SCALE GENOMIC DNA]</scope>
    <source>
        <strain evidence="9">DSM 22663 / VKM B-2946 / 1633</strain>
    </source>
</reference>
<name>I3TCJ5_THEC1</name>
<evidence type="ECO:0000256" key="2">
    <source>
        <dbReference type="ARBA" id="ARBA00022603"/>
    </source>
</evidence>
<evidence type="ECO:0000256" key="6">
    <source>
        <dbReference type="ARBA" id="ARBA00022884"/>
    </source>
</evidence>
<dbReference type="InterPro" id="IPR002905">
    <property type="entry name" value="Trm1"/>
</dbReference>
<dbReference type="AlphaFoldDB" id="I3TCJ5"/>
<evidence type="ECO:0000256" key="1">
    <source>
        <dbReference type="ARBA" id="ARBA00022555"/>
    </source>
</evidence>
<dbReference type="PANTHER" id="PTHR10631">
    <property type="entry name" value="N 2 ,N 2 -DIMETHYLGUANOSINE TRNA METHYLTRANSFERASE"/>
    <property type="match status" value="1"/>
</dbReference>
<dbReference type="OrthoDB" id="372177at2157"/>
<evidence type="ECO:0000313" key="9">
    <source>
        <dbReference type="Proteomes" id="UP000005270"/>
    </source>
</evidence>
<dbReference type="GeneID" id="13012325"/>
<dbReference type="InterPro" id="IPR029063">
    <property type="entry name" value="SAM-dependent_MTases_sf"/>
</dbReference>
<dbReference type="GO" id="GO:0000049">
    <property type="term" value="F:tRNA binding"/>
    <property type="evidence" value="ECO:0007669"/>
    <property type="project" value="UniProtKB-KW"/>
</dbReference>
<dbReference type="RefSeq" id="WP_014736734.1">
    <property type="nucleotide sequence ID" value="NC_017954.1"/>
</dbReference>
<proteinExistence type="predicted"/>
<dbReference type="HOGENOM" id="CLU_010862_5_1_2"/>
<gene>
    <name evidence="8" type="ordered locus">TCELL_0058</name>
</gene>
<keyword evidence="1" id="KW-0820">tRNA-binding</keyword>
<dbReference type="EC" id="2.1.1.216" evidence="7"/>
<dbReference type="Gene3D" id="3.40.50.150">
    <property type="entry name" value="Vaccinia Virus protein VP39"/>
    <property type="match status" value="1"/>
</dbReference>
<dbReference type="GO" id="GO:0160104">
    <property type="term" value="F:tRNA (guanine(26)-N2)-dimethyltransferase activity"/>
    <property type="evidence" value="ECO:0007669"/>
    <property type="project" value="UniProtKB-EC"/>
</dbReference>
<evidence type="ECO:0000313" key="8">
    <source>
        <dbReference type="EMBL" id="AFK50483.1"/>
    </source>
</evidence>
<evidence type="ECO:0000256" key="5">
    <source>
        <dbReference type="ARBA" id="ARBA00022694"/>
    </source>
</evidence>
<dbReference type="KEGG" id="thg:TCELL_0058"/>
<dbReference type="STRING" id="1184251.TCELL_0058"/>
<keyword evidence="2 8" id="KW-0489">Methyltransferase</keyword>
<dbReference type="PANTHER" id="PTHR10631:SF3">
    <property type="entry name" value="TRNA (GUANINE(26)-N(2))-DIMETHYLTRANSFERASE"/>
    <property type="match status" value="1"/>
</dbReference>
<keyword evidence="4" id="KW-0949">S-adenosyl-L-methionine</keyword>
<evidence type="ECO:0000256" key="4">
    <source>
        <dbReference type="ARBA" id="ARBA00022691"/>
    </source>
</evidence>
<dbReference type="Pfam" id="PF02005">
    <property type="entry name" value="TRM"/>
    <property type="match status" value="1"/>
</dbReference>
<sequence length="397" mass="44643">MTSRLLSKTIVVEEGLAKVYVPDISEYIREDGVVEPSWMPVFYNPSAKFSRDVTVLVARTYFSSREFFFLDLLSGTGVRGIRLSLEAGGVGILNDVDPRAYDYITENIKFNKLDDRLTAFNMEANALANLLTFTGVVVDYADVDPYGSPIPFFESALKPLGKKALLGVTATDRGPLNCVNKEKTLKRYWLECHSVDFANELGIRVLTYVTALRASALNYAITPLLYLSKAHYFRVFYLVERRNPYEEISRCKGYIWYCRDTLERGLSKTGEPDVSCKGGKRPIVIGPLWVCPLGSKEFVDRVAENLEKTPYLKNRDVLKYVNLLKSEVDVNVPYIRLDLLCKKIGANMPNMDSLVERLRSMGFRASRTHLDYRGVKTDAPLDVLTSAIRETGGAGSS</sequence>
<dbReference type="Gene3D" id="3.30.56.70">
    <property type="entry name" value="N2,N2-dimethylguanosine tRNA methyltransferase, C-terminal domain"/>
    <property type="match status" value="1"/>
</dbReference>
<organism evidence="8 9">
    <name type="scientific">Thermogladius calderae (strain DSM 22663 / VKM B-2946 / 1633)</name>
    <dbReference type="NCBI Taxonomy" id="1184251"/>
    <lineage>
        <taxon>Archaea</taxon>
        <taxon>Thermoproteota</taxon>
        <taxon>Thermoprotei</taxon>
        <taxon>Desulfurococcales</taxon>
        <taxon>Desulfurococcaceae</taxon>
        <taxon>Thermogladius</taxon>
    </lineage>
</organism>